<proteinExistence type="predicted"/>
<dbReference type="InterPro" id="IPR006461">
    <property type="entry name" value="PLAC_motif_containing"/>
</dbReference>
<gene>
    <name evidence="1" type="ORF">MKW94_025355</name>
</gene>
<dbReference type="Pfam" id="PF04749">
    <property type="entry name" value="PLAC8"/>
    <property type="match status" value="1"/>
</dbReference>
<dbReference type="NCBIfam" id="TIGR01571">
    <property type="entry name" value="A_thal_Cys_rich"/>
    <property type="match status" value="1"/>
</dbReference>
<dbReference type="EMBL" id="JAJJMA010311412">
    <property type="protein sequence ID" value="MCL7049057.1"/>
    <property type="molecule type" value="Genomic_DNA"/>
</dbReference>
<organism evidence="1 2">
    <name type="scientific">Papaver nudicaule</name>
    <name type="common">Iceland poppy</name>
    <dbReference type="NCBI Taxonomy" id="74823"/>
    <lineage>
        <taxon>Eukaryota</taxon>
        <taxon>Viridiplantae</taxon>
        <taxon>Streptophyta</taxon>
        <taxon>Embryophyta</taxon>
        <taxon>Tracheophyta</taxon>
        <taxon>Spermatophyta</taxon>
        <taxon>Magnoliopsida</taxon>
        <taxon>Ranunculales</taxon>
        <taxon>Papaveraceae</taxon>
        <taxon>Papaveroideae</taxon>
        <taxon>Papaver</taxon>
    </lineage>
</organism>
<sequence length="138" mass="15466">MAKPAETPWSTGLFSCHENMTNALQTAFFPCVTFGQIAEIVDEGQTNSAKAGCICCFTLNTPCLGKFKGCKYRGKLRRKFNLVEEPIRDSLSHVFCPFCSLCQEFRELQNRGLDPSLGWKEASVVAHFKAPVDQTMYK</sequence>
<accession>A0AA41VX15</accession>
<name>A0AA41VX15_PAPNU</name>
<keyword evidence="2" id="KW-1185">Reference proteome</keyword>
<dbReference type="AlphaFoldDB" id="A0AA41VX15"/>
<dbReference type="Proteomes" id="UP001177140">
    <property type="component" value="Unassembled WGS sequence"/>
</dbReference>
<evidence type="ECO:0000313" key="1">
    <source>
        <dbReference type="EMBL" id="MCL7049057.1"/>
    </source>
</evidence>
<reference evidence="1" key="1">
    <citation type="submission" date="2022-03" db="EMBL/GenBank/DDBJ databases">
        <title>A functionally conserved STORR gene fusion in Papaver species that diverged 16.8 million years ago.</title>
        <authorList>
            <person name="Catania T."/>
        </authorList>
    </citation>
    <scope>NUCLEOTIDE SEQUENCE</scope>
    <source>
        <strain evidence="1">S-191538</strain>
    </source>
</reference>
<protein>
    <recommendedName>
        <fullName evidence="3">Protein PLANT CADMIUM RESISTANCE 8-like</fullName>
    </recommendedName>
</protein>
<comment type="caution">
    <text evidence="1">The sequence shown here is derived from an EMBL/GenBank/DDBJ whole genome shotgun (WGS) entry which is preliminary data.</text>
</comment>
<dbReference type="PANTHER" id="PTHR15907">
    <property type="entry name" value="DUF614 FAMILY PROTEIN-RELATED"/>
    <property type="match status" value="1"/>
</dbReference>
<evidence type="ECO:0008006" key="3">
    <source>
        <dbReference type="Google" id="ProtNLM"/>
    </source>
</evidence>
<evidence type="ECO:0000313" key="2">
    <source>
        <dbReference type="Proteomes" id="UP001177140"/>
    </source>
</evidence>